<dbReference type="InterPro" id="IPR006710">
    <property type="entry name" value="Glyco_hydro_43"/>
</dbReference>
<accession>A0ABV6E0R0</accession>
<keyword evidence="3 4" id="KW-0326">Glycosidase</keyword>
<organism evidence="6 7">
    <name type="scientific">Nocardioides zeicaulis</name>
    <dbReference type="NCBI Taxonomy" id="1776857"/>
    <lineage>
        <taxon>Bacteria</taxon>
        <taxon>Bacillati</taxon>
        <taxon>Actinomycetota</taxon>
        <taxon>Actinomycetes</taxon>
        <taxon>Propionibacteriales</taxon>
        <taxon>Nocardioidaceae</taxon>
        <taxon>Nocardioides</taxon>
    </lineage>
</organism>
<evidence type="ECO:0000256" key="4">
    <source>
        <dbReference type="RuleBase" id="RU361187"/>
    </source>
</evidence>
<evidence type="ECO:0000256" key="2">
    <source>
        <dbReference type="ARBA" id="ARBA00022801"/>
    </source>
</evidence>
<protein>
    <submittedName>
        <fullName evidence="6">Family 43 glycosylhydrolase</fullName>
    </submittedName>
</protein>
<dbReference type="InterPro" id="IPR023296">
    <property type="entry name" value="Glyco_hydro_beta-prop_sf"/>
</dbReference>
<evidence type="ECO:0000313" key="6">
    <source>
        <dbReference type="EMBL" id="MFC0222552.1"/>
    </source>
</evidence>
<keyword evidence="7" id="KW-1185">Reference proteome</keyword>
<feature type="signal peptide" evidence="5">
    <location>
        <begin position="1"/>
        <end position="32"/>
    </location>
</feature>
<dbReference type="InterPro" id="IPR051795">
    <property type="entry name" value="Glycosyl_Hydrlase_43"/>
</dbReference>
<dbReference type="RefSeq" id="WP_378518202.1">
    <property type="nucleotide sequence ID" value="NZ_CBCSDI010000002.1"/>
</dbReference>
<evidence type="ECO:0000256" key="1">
    <source>
        <dbReference type="ARBA" id="ARBA00009865"/>
    </source>
</evidence>
<dbReference type="Pfam" id="PF04616">
    <property type="entry name" value="Glyco_hydro_43"/>
    <property type="match status" value="1"/>
</dbReference>
<reference evidence="6 7" key="1">
    <citation type="submission" date="2024-09" db="EMBL/GenBank/DDBJ databases">
        <authorList>
            <person name="Sun Q."/>
            <person name="Mori K."/>
        </authorList>
    </citation>
    <scope>NUCLEOTIDE SEQUENCE [LARGE SCALE GENOMIC DNA]</scope>
    <source>
        <strain evidence="6 7">CCM 8654</strain>
    </source>
</reference>
<name>A0ABV6E0R0_9ACTN</name>
<dbReference type="PANTHER" id="PTHR42812">
    <property type="entry name" value="BETA-XYLOSIDASE"/>
    <property type="match status" value="1"/>
</dbReference>
<comment type="caution">
    <text evidence="6">The sequence shown here is derived from an EMBL/GenBank/DDBJ whole genome shotgun (WGS) entry which is preliminary data.</text>
</comment>
<dbReference type="SUPFAM" id="SSF75005">
    <property type="entry name" value="Arabinanase/levansucrase/invertase"/>
    <property type="match status" value="1"/>
</dbReference>
<dbReference type="PANTHER" id="PTHR42812:SF5">
    <property type="entry name" value="ENDO-ARABINASE"/>
    <property type="match status" value="1"/>
</dbReference>
<evidence type="ECO:0000313" key="7">
    <source>
        <dbReference type="Proteomes" id="UP001589698"/>
    </source>
</evidence>
<gene>
    <name evidence="6" type="ORF">ACFFJG_08670</name>
</gene>
<keyword evidence="2 4" id="KW-0378">Hydrolase</keyword>
<evidence type="ECO:0000256" key="3">
    <source>
        <dbReference type="ARBA" id="ARBA00023295"/>
    </source>
</evidence>
<comment type="similarity">
    <text evidence="1 4">Belongs to the glycosyl hydrolase 43 family.</text>
</comment>
<dbReference type="Gene3D" id="2.115.10.20">
    <property type="entry name" value="Glycosyl hydrolase domain, family 43"/>
    <property type="match status" value="1"/>
</dbReference>
<sequence>MPLATAPRRVGRLGAALLAGAALLVAGSPAPATTSASAVVAFPPRPLFWEQPLADPAVVHDGARWFAAGTGWRGATSTSAQEYGGWVPGAPLLDARPAWARNGDVWAPEVVRADDGTWLAYYSVPVAGLPRADDRCIGVATSPDLATPFTPLHTQPLACPAGAATSSASDVVGPPAGLPRRGVIDPSSYVAPDGRRFLLYRTQGTPSSIRMVRLTRSGLRAAGPSRELLRDPGVLENPEMVDARGSHHLLASRGDYGGCGYRTVWRRSASVRRGWDSAPEHVLLDRAGTGICGPGGADHVPGTPDRLFVHGWVCDGVNAPCESTYSSHADPLLRGRRVLYLASLRWTADGPVLGRFAQGPAWVPPGAG</sequence>
<evidence type="ECO:0000256" key="5">
    <source>
        <dbReference type="SAM" id="SignalP"/>
    </source>
</evidence>
<dbReference type="Proteomes" id="UP001589698">
    <property type="component" value="Unassembled WGS sequence"/>
</dbReference>
<feature type="chain" id="PRO_5046515811" evidence="5">
    <location>
        <begin position="33"/>
        <end position="368"/>
    </location>
</feature>
<proteinExistence type="inferred from homology"/>
<dbReference type="EMBL" id="JBHLXH010000001">
    <property type="protein sequence ID" value="MFC0222552.1"/>
    <property type="molecule type" value="Genomic_DNA"/>
</dbReference>
<keyword evidence="5" id="KW-0732">Signal</keyword>